<feature type="compositionally biased region" description="Basic and acidic residues" evidence="13">
    <location>
        <begin position="679"/>
        <end position="696"/>
    </location>
</feature>
<evidence type="ECO:0000256" key="7">
    <source>
        <dbReference type="ARBA" id="ARBA00022833"/>
    </source>
</evidence>
<feature type="domain" description="C2H2-type" evidence="14">
    <location>
        <begin position="869"/>
        <end position="896"/>
    </location>
</feature>
<organism evidence="15 16">
    <name type="scientific">Pelobates cultripes</name>
    <name type="common">Western spadefoot toad</name>
    <dbReference type="NCBI Taxonomy" id="61616"/>
    <lineage>
        <taxon>Eukaryota</taxon>
        <taxon>Metazoa</taxon>
        <taxon>Chordata</taxon>
        <taxon>Craniata</taxon>
        <taxon>Vertebrata</taxon>
        <taxon>Euteleostomi</taxon>
        <taxon>Amphibia</taxon>
        <taxon>Batrachia</taxon>
        <taxon>Anura</taxon>
        <taxon>Pelobatoidea</taxon>
        <taxon>Pelobatidae</taxon>
        <taxon>Pelobates</taxon>
    </lineage>
</organism>
<dbReference type="FunFam" id="3.30.160.60:FF:001450">
    <property type="entry name" value="zinc finger protein 774"/>
    <property type="match status" value="1"/>
</dbReference>
<keyword evidence="5" id="KW-0677">Repeat</keyword>
<dbReference type="FunFam" id="3.30.160.60:FF:002225">
    <property type="entry name" value="Uncharacterized protein"/>
    <property type="match status" value="1"/>
</dbReference>
<dbReference type="FunFam" id="3.30.160.60:FF:000446">
    <property type="entry name" value="Zinc finger protein"/>
    <property type="match status" value="1"/>
</dbReference>
<evidence type="ECO:0000256" key="2">
    <source>
        <dbReference type="ARBA" id="ARBA00004123"/>
    </source>
</evidence>
<feature type="compositionally biased region" description="Polar residues" evidence="13">
    <location>
        <begin position="992"/>
        <end position="1005"/>
    </location>
</feature>
<evidence type="ECO:0000256" key="10">
    <source>
        <dbReference type="ARBA" id="ARBA00023163"/>
    </source>
</evidence>
<keyword evidence="7" id="KW-0862">Zinc</keyword>
<evidence type="ECO:0000256" key="13">
    <source>
        <dbReference type="SAM" id="MobiDB-lite"/>
    </source>
</evidence>
<evidence type="ECO:0000259" key="14">
    <source>
        <dbReference type="PROSITE" id="PS50157"/>
    </source>
</evidence>
<evidence type="ECO:0000256" key="4">
    <source>
        <dbReference type="ARBA" id="ARBA00022723"/>
    </source>
</evidence>
<dbReference type="SMART" id="SM00355">
    <property type="entry name" value="ZnF_C2H2"/>
    <property type="match status" value="21"/>
</dbReference>
<name>A0AAD1RJQ6_PELCU</name>
<feature type="domain" description="C2H2-type" evidence="14">
    <location>
        <begin position="1145"/>
        <end position="1172"/>
    </location>
</feature>
<dbReference type="FunFam" id="3.30.160.60:FF:000597">
    <property type="entry name" value="zinc finger protein 236 isoform X3"/>
    <property type="match status" value="1"/>
</dbReference>
<evidence type="ECO:0000313" key="16">
    <source>
        <dbReference type="Proteomes" id="UP001295444"/>
    </source>
</evidence>
<dbReference type="PANTHER" id="PTHR23226">
    <property type="entry name" value="ZINC FINGER AND SCAN DOMAIN-CONTAINING"/>
    <property type="match status" value="1"/>
</dbReference>
<feature type="region of interest" description="Disordered" evidence="13">
    <location>
        <begin position="1036"/>
        <end position="1068"/>
    </location>
</feature>
<sequence>MDSCTTSNTIVVPPQIQYNRNEYHTESFPVDWEGETDISLSIRNEDNNYGSFQEAAENKGIHVAETEKSVPDKIESGQYFLDFWERSVQMDSRIHNGEKRYHCNECGKTFTRKSSLIVHQRIHTGEKQFMCTECGKKFGLKSSLVRHLRTHTPKTLNICPDCGKCFTRYSSLFQHQKVHRREKTYKCTDCNKSFLREPQFVAHQKTHKTLKPCEKEECTENVNDPDRCDNHSNTSSTVMPFVCEECGMSFKEQSVLKRHQRTHTGKDSVLKDNSDEEHNGSFDGMDNISKLRNAKKNCVKPLKKKGCCRKNMEQTVKSAGKTIQTERRTACTEKRYLCIDCGKSFTRKSSLIVHQRIHTGEKRFMCTECGKRFGLKSSLVRHLRTHTPKTLNICPDCGKCFTRYSSLFQHQKVHRREKPYKCSQCEKCFPRLSQLVVHQRTHKGEQQPSQTENVNDLNKISNRSRTKRTEKSPMCAQCGKSFRERSSLIRHLKTHTVSDQNSDENPDLIRTDSTICEQVSICEVSLKSNQDKKDKGAVEKTSPEITENGECAVSIWDGSEIPDRRTYSGEKRYFCIDCGKSFTRKSSLMVHQRIHTGEKHFMCTECGKRFGLKSSLVRHLRTHTPKTLNICPDCGKCFTRYSSLFQHQKVHRREKPFKCSKCDKGFARASQLVFHQRTHKEEKQSEKRECEEKVDVHSSTNSPEHSYMCMECGKSFFEENLLLAHQKIHRADCKSLTICEGGAPDDRPDLLDRETEYVAKSFLVEDHYMDPQIPESVNTNAGLVSGELNKDSEFPVDSKVKSCRRSRSADKRYNCSDCGKSFTRRSSLIVHQRIHTGEKRFVCAECGKRFGLKSSLVRHMRTHNGHALNICSECGIYFSRYSDLLLHLEIHVGQPQTKSDGTISEMHSEKSPNLPDLDLSVDKVLGCMPLLKHPDSCLLTKDQGSDSEGFLQKNQQQQPVASENVHNYLDTECAESDEQTADDVLDQESLNIKQESPENTSTGSEGHQDGDKIEDFPSYPYSLDWGVEFDISKSFNGDENSTKLQKHRKSKENHTENPSTDGTENSDFGISVWNSSDFVDKRSHSEEKRYLCIDCGKSFTRKSSLIVHQRIHTGEKLFMCTECGKRFGLKSSLVRHQRIHSTEFFRCTECGKSFREYAKFLQHQASHTGEWPYTEPHLTVH</sequence>
<feature type="domain" description="C2H2-type" evidence="14">
    <location>
        <begin position="473"/>
        <end position="500"/>
    </location>
</feature>
<feature type="domain" description="C2H2-type" evidence="14">
    <location>
        <begin position="1118"/>
        <end position="1145"/>
    </location>
</feature>
<dbReference type="GO" id="GO:0000978">
    <property type="term" value="F:RNA polymerase II cis-regulatory region sequence-specific DNA binding"/>
    <property type="evidence" value="ECO:0007669"/>
    <property type="project" value="TreeGrafter"/>
</dbReference>
<dbReference type="EMBL" id="OW240914">
    <property type="protein sequence ID" value="CAH2273160.1"/>
    <property type="molecule type" value="Genomic_DNA"/>
</dbReference>
<feature type="domain" description="C2H2-type" evidence="14">
    <location>
        <begin position="657"/>
        <end position="684"/>
    </location>
</feature>
<dbReference type="GO" id="GO:0008270">
    <property type="term" value="F:zinc ion binding"/>
    <property type="evidence" value="ECO:0007669"/>
    <property type="project" value="UniProtKB-KW"/>
</dbReference>
<dbReference type="FunFam" id="3.30.160.60:FF:000912">
    <property type="entry name" value="Zinc finger protein 660"/>
    <property type="match status" value="1"/>
</dbReference>
<dbReference type="FunFam" id="3.30.160.60:FF:001119">
    <property type="entry name" value="zinc finger protein 408"/>
    <property type="match status" value="1"/>
</dbReference>
<feature type="domain" description="C2H2-type" evidence="14">
    <location>
        <begin position="420"/>
        <end position="447"/>
    </location>
</feature>
<proteinExistence type="inferred from homology"/>
<feature type="domain" description="C2H2-type" evidence="14">
    <location>
        <begin position="1090"/>
        <end position="1117"/>
    </location>
</feature>
<dbReference type="GO" id="GO:0005634">
    <property type="term" value="C:nucleus"/>
    <property type="evidence" value="ECO:0007669"/>
    <property type="project" value="UniProtKB-SubCell"/>
</dbReference>
<dbReference type="InterPro" id="IPR036236">
    <property type="entry name" value="Znf_C2H2_sf"/>
</dbReference>
<keyword evidence="9" id="KW-0238">DNA-binding</keyword>
<feature type="domain" description="C2H2-type" evidence="14">
    <location>
        <begin position="101"/>
        <end position="128"/>
    </location>
</feature>
<evidence type="ECO:0000256" key="11">
    <source>
        <dbReference type="ARBA" id="ARBA00023242"/>
    </source>
</evidence>
<evidence type="ECO:0000256" key="6">
    <source>
        <dbReference type="ARBA" id="ARBA00022771"/>
    </source>
</evidence>
<feature type="region of interest" description="Disordered" evidence="13">
    <location>
        <begin position="441"/>
        <end position="470"/>
    </location>
</feature>
<feature type="domain" description="C2H2-type" evidence="14">
    <location>
        <begin position="364"/>
        <end position="391"/>
    </location>
</feature>
<keyword evidence="4" id="KW-0479">Metal-binding</keyword>
<dbReference type="FunFam" id="3.30.160.60:FF:001442">
    <property type="entry name" value="zinc finger protein 696"/>
    <property type="match status" value="1"/>
</dbReference>
<dbReference type="InterPro" id="IPR013087">
    <property type="entry name" value="Znf_C2H2_type"/>
</dbReference>
<evidence type="ECO:0000256" key="12">
    <source>
        <dbReference type="PROSITE-ProRule" id="PRU00042"/>
    </source>
</evidence>
<feature type="domain" description="C2H2-type" evidence="14">
    <location>
        <begin position="129"/>
        <end position="156"/>
    </location>
</feature>
<feature type="domain" description="C2H2-type" evidence="14">
    <location>
        <begin position="185"/>
        <end position="212"/>
    </location>
</feature>
<keyword evidence="6 12" id="KW-0863">Zinc-finger</keyword>
<dbReference type="FunFam" id="3.30.160.60:FF:002090">
    <property type="entry name" value="Zinc finger protein 473"/>
    <property type="match status" value="1"/>
</dbReference>
<keyword evidence="11" id="KW-0539">Nucleus</keyword>
<feature type="region of interest" description="Disordered" evidence="13">
    <location>
        <begin position="677"/>
        <end position="697"/>
    </location>
</feature>
<dbReference type="AlphaFoldDB" id="A0AAD1RJQ6"/>
<feature type="compositionally biased region" description="Basic and acidic residues" evidence="13">
    <location>
        <begin position="264"/>
        <end position="280"/>
    </location>
</feature>
<evidence type="ECO:0000313" key="15">
    <source>
        <dbReference type="EMBL" id="CAH2273160.1"/>
    </source>
</evidence>
<dbReference type="GO" id="GO:0045892">
    <property type="term" value="P:negative regulation of DNA-templated transcription"/>
    <property type="evidence" value="ECO:0007669"/>
    <property type="project" value="UniProtKB-ARBA"/>
</dbReference>
<feature type="compositionally biased region" description="Basic and acidic residues" evidence="13">
    <location>
        <begin position="1006"/>
        <end position="1015"/>
    </location>
</feature>
<feature type="compositionally biased region" description="Polar residues" evidence="13">
    <location>
        <begin position="1056"/>
        <end position="1068"/>
    </location>
</feature>
<gene>
    <name evidence="15" type="ORF">PECUL_23A032404</name>
</gene>
<feature type="domain" description="C2H2-type" evidence="14">
    <location>
        <begin position="241"/>
        <end position="268"/>
    </location>
</feature>
<feature type="region of interest" description="Disordered" evidence="13">
    <location>
        <begin position="992"/>
        <end position="1015"/>
    </location>
</feature>
<feature type="domain" description="C2H2-type" evidence="14">
    <location>
        <begin position="336"/>
        <end position="363"/>
    </location>
</feature>
<feature type="domain" description="C2H2-type" evidence="14">
    <location>
        <begin position="707"/>
        <end position="734"/>
    </location>
</feature>
<dbReference type="PANTHER" id="PTHR23226:SF377">
    <property type="entry name" value="ZINC FINGER AND SCAN DOMAIN-CONTAINING PROTEIN 20"/>
    <property type="match status" value="1"/>
</dbReference>
<keyword evidence="16" id="KW-1185">Reference proteome</keyword>
<protein>
    <submittedName>
        <fullName evidence="15">Zinc finger 850-like</fullName>
    </submittedName>
</protein>
<dbReference type="FunFam" id="3.30.160.60:FF:000759">
    <property type="entry name" value="zinc finger protein 16"/>
    <property type="match status" value="2"/>
</dbReference>
<evidence type="ECO:0000256" key="3">
    <source>
        <dbReference type="ARBA" id="ARBA00006991"/>
    </source>
</evidence>
<dbReference type="Proteomes" id="UP001295444">
    <property type="component" value="Chromosome 03"/>
</dbReference>
<feature type="region of interest" description="Disordered" evidence="13">
    <location>
        <begin position="257"/>
        <end position="286"/>
    </location>
</feature>
<feature type="domain" description="C2H2-type" evidence="14">
    <location>
        <begin position="392"/>
        <end position="419"/>
    </location>
</feature>
<keyword evidence="10" id="KW-0804">Transcription</keyword>
<dbReference type="FunFam" id="3.30.160.60:FF:000478">
    <property type="entry name" value="Zinc finger protein 133"/>
    <property type="match status" value="3"/>
</dbReference>
<dbReference type="SUPFAM" id="SSF57667">
    <property type="entry name" value="beta-beta-alpha zinc fingers"/>
    <property type="match status" value="14"/>
</dbReference>
<feature type="domain" description="C2H2-type" evidence="14">
    <location>
        <begin position="813"/>
        <end position="840"/>
    </location>
</feature>
<keyword evidence="8" id="KW-0805">Transcription regulation</keyword>
<evidence type="ECO:0000256" key="1">
    <source>
        <dbReference type="ARBA" id="ARBA00003767"/>
    </source>
</evidence>
<evidence type="ECO:0000256" key="9">
    <source>
        <dbReference type="ARBA" id="ARBA00023125"/>
    </source>
</evidence>
<dbReference type="FunFam" id="3.30.160.60:FF:000566">
    <property type="entry name" value="zinc finger protein 133 isoform X2"/>
    <property type="match status" value="3"/>
</dbReference>
<feature type="domain" description="C2H2-type" evidence="14">
    <location>
        <begin position="157"/>
        <end position="184"/>
    </location>
</feature>
<comment type="function">
    <text evidence="1">May be involved in transcriptional regulation.</text>
</comment>
<dbReference type="Gene3D" id="3.30.160.60">
    <property type="entry name" value="Classic Zinc Finger"/>
    <property type="match status" value="19"/>
</dbReference>
<evidence type="ECO:0000256" key="5">
    <source>
        <dbReference type="ARBA" id="ARBA00022737"/>
    </source>
</evidence>
<dbReference type="Pfam" id="PF00096">
    <property type="entry name" value="zf-C2H2"/>
    <property type="match status" value="20"/>
</dbReference>
<dbReference type="FunFam" id="3.30.160.60:FF:002063">
    <property type="entry name" value="RB associated KRAB zinc finger"/>
    <property type="match status" value="1"/>
</dbReference>
<feature type="compositionally biased region" description="Polar residues" evidence="13">
    <location>
        <begin position="446"/>
        <end position="461"/>
    </location>
</feature>
<comment type="subcellular location">
    <subcellularLocation>
        <location evidence="2">Nucleus</location>
    </subcellularLocation>
</comment>
<evidence type="ECO:0000256" key="8">
    <source>
        <dbReference type="ARBA" id="ARBA00023015"/>
    </source>
</evidence>
<feature type="domain" description="C2H2-type" evidence="14">
    <location>
        <begin position="573"/>
        <end position="600"/>
    </location>
</feature>
<reference evidence="15" key="1">
    <citation type="submission" date="2022-03" db="EMBL/GenBank/DDBJ databases">
        <authorList>
            <person name="Alioto T."/>
            <person name="Alioto T."/>
            <person name="Gomez Garrido J."/>
        </authorList>
    </citation>
    <scope>NUCLEOTIDE SEQUENCE</scope>
</reference>
<feature type="domain" description="C2H2-type" evidence="14">
    <location>
        <begin position="601"/>
        <end position="628"/>
    </location>
</feature>
<comment type="similarity">
    <text evidence="3">Belongs to the krueppel C2H2-type zinc-finger protein family.</text>
</comment>
<dbReference type="PROSITE" id="PS50157">
    <property type="entry name" value="ZINC_FINGER_C2H2_2"/>
    <property type="match status" value="21"/>
</dbReference>
<feature type="domain" description="C2H2-type" evidence="14">
    <location>
        <begin position="629"/>
        <end position="656"/>
    </location>
</feature>
<accession>A0AAD1RJQ6</accession>
<dbReference type="PROSITE" id="PS00028">
    <property type="entry name" value="ZINC_FINGER_C2H2_1"/>
    <property type="match status" value="21"/>
</dbReference>
<dbReference type="GO" id="GO:0000981">
    <property type="term" value="F:DNA-binding transcription factor activity, RNA polymerase II-specific"/>
    <property type="evidence" value="ECO:0007669"/>
    <property type="project" value="TreeGrafter"/>
</dbReference>
<feature type="domain" description="C2H2-type" evidence="14">
    <location>
        <begin position="841"/>
        <end position="868"/>
    </location>
</feature>
<dbReference type="FunFam" id="3.30.160.60:FF:001857">
    <property type="entry name" value="Uncharacterized protein"/>
    <property type="match status" value="1"/>
</dbReference>